<reference evidence="2 3" key="1">
    <citation type="submission" date="2019-07" db="EMBL/GenBank/DDBJ databases">
        <title>Whole genome shotgun sequence of Reyranella soli NBRC 108950.</title>
        <authorList>
            <person name="Hosoyama A."/>
            <person name="Uohara A."/>
            <person name="Ohji S."/>
            <person name="Ichikawa N."/>
        </authorList>
    </citation>
    <scope>NUCLEOTIDE SEQUENCE [LARGE SCALE GENOMIC DNA]</scope>
    <source>
        <strain evidence="2 3">NBRC 108950</strain>
    </source>
</reference>
<dbReference type="SMART" id="SM01008">
    <property type="entry name" value="Ald_Xan_dh_C"/>
    <property type="match status" value="1"/>
</dbReference>
<dbReference type="PANTHER" id="PTHR11908:SF157">
    <property type="entry name" value="XANTHINE DEHYDROGENASE SUBUNIT D-RELATED"/>
    <property type="match status" value="1"/>
</dbReference>
<dbReference type="PANTHER" id="PTHR11908">
    <property type="entry name" value="XANTHINE DEHYDROGENASE"/>
    <property type="match status" value="1"/>
</dbReference>
<proteinExistence type="predicted"/>
<dbReference type="InterPro" id="IPR037165">
    <property type="entry name" value="AldOxase/xan_DH_Mopterin-bd_sf"/>
</dbReference>
<sequence length="754" mass="79617">MSGATSHRYVGRRVVRLDGAPKVRGEAAYLGDRAVPGLLHGVVLRSPHPHALIRRLDTRRASVMRGVRAVITAADVPETRYGIYIKDATVFARHRVRFAGEAVAAVAADTLEAARAAVAAIEVDYEPVPAVFNAEDALRDDAPLVHPEWEQYDAAPILVRLGNRSTRGVIRVGNVEEGFAKSFRIFEHRFTTAKVHAGYTEPRGAIGFWDDDGSCTVWSSTQLPFAVQETLADAVGLPSSKVRVVATTLGGGFGGKLTVGVEHHAVLLARSARAPVKVVSTVEEELTSSLPRQPAIVDVKTGVDRDGRILAKQGRIILDTGAFSGSGPQTASSCTNTLHGPYNIPNVLLEGVSVYTNNITTGAFRAPSGPIGNFACESQMDIIADSLGIDPLELRLRNIFHEGDKGPSGAVLAAVGLEECLLRAADAIGWNERRPGKDRGKGIACGWWMTTGMTSEVDVTLHRDGRVVLNSGAVEIGTGALTGAAQVLADDLGVAAEQVTVIGGDTRDSPYDYGAQGSRTTFCVGNACKNAAVEMRRALAIMAAPVLGVAPDVIELRDAAAHGDGRSIPFAELLGDEGVKVRGVFTAPAVPHEASRLENHMSPAWHAPSFHAHAVDLSVDEDTGDVTVHRYVVAQDVGFAINPTYVEGQIEGGAVQGIGQALFEEIVSRDGIVQNPNLTDYKMPTMQDVPTVETILVQYPTAHGPSGAKGVGEPPCIEPPATIANAIAAATGARVPTLPMTAERICAARGQIEA</sequence>
<dbReference type="Gene3D" id="3.30.365.10">
    <property type="entry name" value="Aldehyde oxidase/xanthine dehydrogenase, molybdopterin binding domain"/>
    <property type="match status" value="4"/>
</dbReference>
<feature type="domain" description="Aldehyde oxidase/xanthine dehydrogenase a/b hammerhead" evidence="1">
    <location>
        <begin position="24"/>
        <end position="129"/>
    </location>
</feature>
<dbReference type="GO" id="GO:0005506">
    <property type="term" value="F:iron ion binding"/>
    <property type="evidence" value="ECO:0007669"/>
    <property type="project" value="InterPro"/>
</dbReference>
<dbReference type="Pfam" id="PF01315">
    <property type="entry name" value="Ald_Xan_dh_C"/>
    <property type="match status" value="1"/>
</dbReference>
<comment type="caution">
    <text evidence="2">The sequence shown here is derived from an EMBL/GenBank/DDBJ whole genome shotgun (WGS) entry which is preliminary data.</text>
</comment>
<evidence type="ECO:0000259" key="1">
    <source>
        <dbReference type="SMART" id="SM01008"/>
    </source>
</evidence>
<gene>
    <name evidence="2" type="ORF">RSO01_64140</name>
</gene>
<keyword evidence="3" id="KW-1185">Reference proteome</keyword>
<dbReference type="InterPro" id="IPR036856">
    <property type="entry name" value="Ald_Oxase/Xan_DH_a/b_sf"/>
</dbReference>
<dbReference type="InterPro" id="IPR016208">
    <property type="entry name" value="Ald_Oxase/xanthine_DH-like"/>
</dbReference>
<dbReference type="GO" id="GO:0016491">
    <property type="term" value="F:oxidoreductase activity"/>
    <property type="evidence" value="ECO:0007669"/>
    <property type="project" value="InterPro"/>
</dbReference>
<name>A0A512NJW8_9HYPH</name>
<dbReference type="SUPFAM" id="SSF56003">
    <property type="entry name" value="Molybdenum cofactor-binding domain"/>
    <property type="match status" value="1"/>
</dbReference>
<dbReference type="Pfam" id="PF02738">
    <property type="entry name" value="MoCoBD_1"/>
    <property type="match status" value="1"/>
</dbReference>
<dbReference type="Pfam" id="PF20256">
    <property type="entry name" value="MoCoBD_2"/>
    <property type="match status" value="1"/>
</dbReference>
<evidence type="ECO:0000313" key="3">
    <source>
        <dbReference type="Proteomes" id="UP000321058"/>
    </source>
</evidence>
<dbReference type="OrthoDB" id="9763985at2"/>
<protein>
    <submittedName>
        <fullName evidence="2">Dehydrogenase</fullName>
    </submittedName>
</protein>
<dbReference type="SUPFAM" id="SSF54665">
    <property type="entry name" value="CO dehydrogenase molybdoprotein N-domain-like"/>
    <property type="match status" value="1"/>
</dbReference>
<evidence type="ECO:0000313" key="2">
    <source>
        <dbReference type="EMBL" id="GEP59248.1"/>
    </source>
</evidence>
<dbReference type="AlphaFoldDB" id="A0A512NJW8"/>
<dbReference type="EMBL" id="BKAJ01000122">
    <property type="protein sequence ID" value="GEP59248.1"/>
    <property type="molecule type" value="Genomic_DNA"/>
</dbReference>
<organism evidence="2 3">
    <name type="scientific">Reyranella soli</name>
    <dbReference type="NCBI Taxonomy" id="1230389"/>
    <lineage>
        <taxon>Bacteria</taxon>
        <taxon>Pseudomonadati</taxon>
        <taxon>Pseudomonadota</taxon>
        <taxon>Alphaproteobacteria</taxon>
        <taxon>Hyphomicrobiales</taxon>
        <taxon>Reyranellaceae</taxon>
        <taxon>Reyranella</taxon>
    </lineage>
</organism>
<dbReference type="InterPro" id="IPR000674">
    <property type="entry name" value="Ald_Oxase/Xan_DH_a/b"/>
</dbReference>
<dbReference type="Gene3D" id="3.90.1170.50">
    <property type="entry name" value="Aldehyde oxidase/xanthine dehydrogenase, a/b hammerhead"/>
    <property type="match status" value="1"/>
</dbReference>
<accession>A0A512NJW8</accession>
<dbReference type="InterPro" id="IPR008274">
    <property type="entry name" value="AldOxase/xan_DH_MoCoBD1"/>
</dbReference>
<dbReference type="InterPro" id="IPR046867">
    <property type="entry name" value="AldOxase/xan_DH_MoCoBD2"/>
</dbReference>
<dbReference type="Proteomes" id="UP000321058">
    <property type="component" value="Unassembled WGS sequence"/>
</dbReference>